<dbReference type="NCBIfam" id="TIGR00152">
    <property type="entry name" value="dephospho-CoA kinase"/>
    <property type="match status" value="1"/>
</dbReference>
<dbReference type="CDD" id="cd02022">
    <property type="entry name" value="DPCK"/>
    <property type="match status" value="1"/>
</dbReference>
<evidence type="ECO:0000313" key="10">
    <source>
        <dbReference type="EMBL" id="TDG78444.1"/>
    </source>
</evidence>
<keyword evidence="7 8" id="KW-0173">Coenzyme A biosynthesis</keyword>
<evidence type="ECO:0000256" key="5">
    <source>
        <dbReference type="ARBA" id="ARBA00022777"/>
    </source>
</evidence>
<dbReference type="GO" id="GO:0004140">
    <property type="term" value="F:dephospho-CoA kinase activity"/>
    <property type="evidence" value="ECO:0007669"/>
    <property type="project" value="UniProtKB-UniRule"/>
</dbReference>
<evidence type="ECO:0000256" key="2">
    <source>
        <dbReference type="ARBA" id="ARBA00022490"/>
    </source>
</evidence>
<dbReference type="Pfam" id="PF01121">
    <property type="entry name" value="CoaE"/>
    <property type="match status" value="1"/>
</dbReference>
<dbReference type="EMBL" id="PUFO01000041">
    <property type="protein sequence ID" value="TDG78444.1"/>
    <property type="molecule type" value="Genomic_DNA"/>
</dbReference>
<name>A0A4R5NPA8_9LACO</name>
<keyword evidence="2 8" id="KW-0963">Cytoplasm</keyword>
<dbReference type="HAMAP" id="MF_00376">
    <property type="entry name" value="Dephospho_CoA_kinase"/>
    <property type="match status" value="1"/>
</dbReference>
<reference evidence="10 11" key="1">
    <citation type="journal article" date="2019" name="Appl. Microbiol. Biotechnol.">
        <title>Uncovering carbohydrate metabolism through a genotype-phenotype association study of 56 lactic acid bacteria genomes.</title>
        <authorList>
            <person name="Buron-Moles G."/>
            <person name="Chailyan A."/>
            <person name="Dolejs I."/>
            <person name="Forster J."/>
            <person name="Miks M.H."/>
        </authorList>
    </citation>
    <scope>NUCLEOTIDE SEQUENCE [LARGE SCALE GENOMIC DNA]</scope>
    <source>
        <strain evidence="10 11">ATCC 49373</strain>
    </source>
</reference>
<keyword evidence="3 8" id="KW-0808">Transferase</keyword>
<evidence type="ECO:0000313" key="11">
    <source>
        <dbReference type="Proteomes" id="UP000294854"/>
    </source>
</evidence>
<dbReference type="AlphaFoldDB" id="A0A4R5NPA8"/>
<dbReference type="GO" id="GO:0015937">
    <property type="term" value="P:coenzyme A biosynthetic process"/>
    <property type="evidence" value="ECO:0007669"/>
    <property type="project" value="UniProtKB-UniRule"/>
</dbReference>
<dbReference type="Proteomes" id="UP000294854">
    <property type="component" value="Unassembled WGS sequence"/>
</dbReference>
<sequence>MKVIGLTGGIATGKSTVSKIIREQGISVVDADEIARQLVAPESEALKQIISYFGTDYLSETGKLNRKKLGLLVFTNPQKLIELNNIMNPLIKEEIKRQLKTLSNQGKKVVVLDMPTLFEAHFENLVDEITVVEVPESVQLERLMRRDNSIKSDAQSRIDSQLPLKEKIAKASFVIDNSHAVAETKAQVLKWLASEELENTKNK</sequence>
<feature type="binding site" evidence="8">
    <location>
        <begin position="11"/>
        <end position="16"/>
    </location>
    <ligand>
        <name>ATP</name>
        <dbReference type="ChEBI" id="CHEBI:30616"/>
    </ligand>
</feature>
<evidence type="ECO:0000256" key="9">
    <source>
        <dbReference type="NCBIfam" id="TIGR00152"/>
    </source>
</evidence>
<dbReference type="PANTHER" id="PTHR10695:SF46">
    <property type="entry name" value="BIFUNCTIONAL COENZYME A SYNTHASE-RELATED"/>
    <property type="match status" value="1"/>
</dbReference>
<comment type="catalytic activity">
    <reaction evidence="8">
        <text>3'-dephospho-CoA + ATP = ADP + CoA + H(+)</text>
        <dbReference type="Rhea" id="RHEA:18245"/>
        <dbReference type="ChEBI" id="CHEBI:15378"/>
        <dbReference type="ChEBI" id="CHEBI:30616"/>
        <dbReference type="ChEBI" id="CHEBI:57287"/>
        <dbReference type="ChEBI" id="CHEBI:57328"/>
        <dbReference type="ChEBI" id="CHEBI:456216"/>
        <dbReference type="EC" id="2.7.1.24"/>
    </reaction>
</comment>
<comment type="subcellular location">
    <subcellularLocation>
        <location evidence="8">Cytoplasm</location>
    </subcellularLocation>
</comment>
<keyword evidence="6 8" id="KW-0067">ATP-binding</keyword>
<comment type="pathway">
    <text evidence="8">Cofactor biosynthesis; coenzyme A biosynthesis; CoA from (R)-pantothenate: step 5/5.</text>
</comment>
<evidence type="ECO:0000256" key="7">
    <source>
        <dbReference type="ARBA" id="ARBA00022993"/>
    </source>
</evidence>
<evidence type="ECO:0000256" key="4">
    <source>
        <dbReference type="ARBA" id="ARBA00022741"/>
    </source>
</evidence>
<gene>
    <name evidence="8" type="primary">coaE</name>
    <name evidence="10" type="ORF">C5L31_000387</name>
</gene>
<comment type="function">
    <text evidence="8">Catalyzes the phosphorylation of the 3'-hydroxyl group of dephosphocoenzyme A to form coenzyme A.</text>
</comment>
<dbReference type="PROSITE" id="PS51219">
    <property type="entry name" value="DPCK"/>
    <property type="match status" value="1"/>
</dbReference>
<protein>
    <recommendedName>
        <fullName evidence="8 9">Dephospho-CoA kinase</fullName>
        <ecNumber evidence="8 9">2.7.1.24</ecNumber>
    </recommendedName>
    <alternativeName>
        <fullName evidence="8">Dephosphocoenzyme A kinase</fullName>
    </alternativeName>
</protein>
<evidence type="ECO:0000256" key="1">
    <source>
        <dbReference type="ARBA" id="ARBA00009018"/>
    </source>
</evidence>
<dbReference type="PANTHER" id="PTHR10695">
    <property type="entry name" value="DEPHOSPHO-COA KINASE-RELATED"/>
    <property type="match status" value="1"/>
</dbReference>
<dbReference type="GO" id="GO:0005524">
    <property type="term" value="F:ATP binding"/>
    <property type="evidence" value="ECO:0007669"/>
    <property type="project" value="UniProtKB-UniRule"/>
</dbReference>
<keyword evidence="11" id="KW-1185">Reference proteome</keyword>
<evidence type="ECO:0000256" key="6">
    <source>
        <dbReference type="ARBA" id="ARBA00022840"/>
    </source>
</evidence>
<dbReference type="InterPro" id="IPR001977">
    <property type="entry name" value="Depp_CoAkinase"/>
</dbReference>
<dbReference type="Gene3D" id="3.40.50.300">
    <property type="entry name" value="P-loop containing nucleotide triphosphate hydrolases"/>
    <property type="match status" value="1"/>
</dbReference>
<proteinExistence type="inferred from homology"/>
<comment type="caution">
    <text evidence="10">The sequence shown here is derived from an EMBL/GenBank/DDBJ whole genome shotgun (WGS) entry which is preliminary data.</text>
</comment>
<dbReference type="SUPFAM" id="SSF52540">
    <property type="entry name" value="P-loop containing nucleoside triphosphate hydrolases"/>
    <property type="match status" value="1"/>
</dbReference>
<evidence type="ECO:0000256" key="8">
    <source>
        <dbReference type="HAMAP-Rule" id="MF_00376"/>
    </source>
</evidence>
<dbReference type="STRING" id="1122149.FD44_GL001160"/>
<dbReference type="UniPathway" id="UPA00241">
    <property type="reaction ID" value="UER00356"/>
</dbReference>
<organism evidence="10 11">
    <name type="scientific">Secundilactobacillus malefermentans</name>
    <dbReference type="NCBI Taxonomy" id="176292"/>
    <lineage>
        <taxon>Bacteria</taxon>
        <taxon>Bacillati</taxon>
        <taxon>Bacillota</taxon>
        <taxon>Bacilli</taxon>
        <taxon>Lactobacillales</taxon>
        <taxon>Lactobacillaceae</taxon>
        <taxon>Secundilactobacillus</taxon>
    </lineage>
</organism>
<evidence type="ECO:0000256" key="3">
    <source>
        <dbReference type="ARBA" id="ARBA00022679"/>
    </source>
</evidence>
<dbReference type="FunFam" id="3.40.50.300:FF:000991">
    <property type="entry name" value="Dephospho-CoA kinase"/>
    <property type="match status" value="1"/>
</dbReference>
<dbReference type="EC" id="2.7.1.24" evidence="8 9"/>
<comment type="similarity">
    <text evidence="1 8">Belongs to the CoaE family.</text>
</comment>
<dbReference type="OrthoDB" id="9812943at2"/>
<keyword evidence="5 8" id="KW-0418">Kinase</keyword>
<dbReference type="RefSeq" id="WP_010619969.1">
    <property type="nucleotide sequence ID" value="NZ_CP042371.1"/>
</dbReference>
<dbReference type="InterPro" id="IPR027417">
    <property type="entry name" value="P-loop_NTPase"/>
</dbReference>
<dbReference type="GO" id="GO:0005737">
    <property type="term" value="C:cytoplasm"/>
    <property type="evidence" value="ECO:0007669"/>
    <property type="project" value="UniProtKB-SubCell"/>
</dbReference>
<keyword evidence="4 8" id="KW-0547">Nucleotide-binding</keyword>
<accession>A0A4R5NPA8</accession>